<dbReference type="InterPro" id="IPR042070">
    <property type="entry name" value="PucR_C-HTH_sf"/>
</dbReference>
<proteinExistence type="inferred from homology"/>
<evidence type="ECO:0000313" key="3">
    <source>
        <dbReference type="EMBL" id="SHE41478.1"/>
    </source>
</evidence>
<dbReference type="PROSITE" id="PS50887">
    <property type="entry name" value="GGDEF"/>
    <property type="match status" value="1"/>
</dbReference>
<dbReference type="Pfam" id="PF07905">
    <property type="entry name" value="PucR"/>
    <property type="match status" value="1"/>
</dbReference>
<dbReference type="InterPro" id="IPR025736">
    <property type="entry name" value="PucR_C-HTH_dom"/>
</dbReference>
<dbReference type="InterPro" id="IPR041522">
    <property type="entry name" value="CdaR_GGDEF"/>
</dbReference>
<name>A0A1M4TAS9_9FIRM</name>
<dbReference type="InterPro" id="IPR051448">
    <property type="entry name" value="CdaR-like_regulators"/>
</dbReference>
<dbReference type="InterPro" id="IPR000160">
    <property type="entry name" value="GGDEF_dom"/>
</dbReference>
<reference evidence="4" key="1">
    <citation type="submission" date="2016-11" db="EMBL/GenBank/DDBJ databases">
        <authorList>
            <person name="Varghese N."/>
            <person name="Submissions S."/>
        </authorList>
    </citation>
    <scope>NUCLEOTIDE SEQUENCE [LARGE SCALE GENOMIC DNA]</scope>
    <source>
        <strain evidence="4">DSM 18095</strain>
    </source>
</reference>
<organism evidence="3 4">
    <name type="scientific">Tissierella praeacuta DSM 18095</name>
    <dbReference type="NCBI Taxonomy" id="1123404"/>
    <lineage>
        <taxon>Bacteria</taxon>
        <taxon>Bacillati</taxon>
        <taxon>Bacillota</taxon>
        <taxon>Tissierellia</taxon>
        <taxon>Tissierellales</taxon>
        <taxon>Tissierellaceae</taxon>
        <taxon>Tissierella</taxon>
    </lineage>
</organism>
<gene>
    <name evidence="3" type="ORF">SAMN02745784_00584</name>
</gene>
<dbReference type="PANTHER" id="PTHR33744:SF1">
    <property type="entry name" value="DNA-BINDING TRANSCRIPTIONAL ACTIVATOR ADER"/>
    <property type="match status" value="1"/>
</dbReference>
<protein>
    <submittedName>
        <fullName evidence="3">Purine catabolism regulatory protein</fullName>
    </submittedName>
</protein>
<dbReference type="Pfam" id="PF13556">
    <property type="entry name" value="HTH_30"/>
    <property type="match status" value="1"/>
</dbReference>
<sequence length="537" mass="62808">MEMKVKNLIEQFEDFQILAGEGGLNKTVSTVSIMDAPDIYNWMKGGEFLVTTGYIMKDNPLELKNLVIKLHEHGAAALGIKIGRFIEILPQEVKETGDKLNFPIIYVPRWYAFTDIINPVLSRIVNTQAKKLMMSEDIHKTFTQMVIQGKGTSDIMDILYKILGKDIAFIDLVFNRNYIRGTSHELKEDVEGTGLKNILDKYYSYPVQISNSIYGYLILKKSEESSLEDLDNITIEHASTVLKLNIQKEISNYQIEQKYRDEFIQDLIINNIRTVEEANNRAALYGWKIENGLVCLIVDIDNFKEKFMSLKNTQELENEKNKIFSLANSKMRRNFKQCFYTIYSDSIVFLVEQDIGSIEDFFERLEKVSEEIREEVKENSKFTVSIGIGTYQESIIDVYISFVEAQKAVRIGRTVYEEDKTHIYSNLGVYRMLYNLSLEDDAHSFCEEYLKKIIDYDIENNSEYMNTLRTIVKNDWNLKQTSEEMFIHYNTIKYRFSKICEIMNLDLNNREEKFKIEFCLKLMNMSSQYSLYMKTKI</sequence>
<dbReference type="RefSeq" id="WP_072972983.1">
    <property type="nucleotide sequence ID" value="NZ_FQTY01000002.1"/>
</dbReference>
<feature type="domain" description="GGDEF" evidence="2">
    <location>
        <begin position="291"/>
        <end position="426"/>
    </location>
</feature>
<dbReference type="InterPro" id="IPR012914">
    <property type="entry name" value="PucR_dom"/>
</dbReference>
<dbReference type="PANTHER" id="PTHR33744">
    <property type="entry name" value="CARBOHYDRATE DIACID REGULATOR"/>
    <property type="match status" value="1"/>
</dbReference>
<evidence type="ECO:0000259" key="2">
    <source>
        <dbReference type="PROSITE" id="PS50887"/>
    </source>
</evidence>
<dbReference type="Gene3D" id="1.10.10.2840">
    <property type="entry name" value="PucR C-terminal helix-turn-helix domain"/>
    <property type="match status" value="1"/>
</dbReference>
<evidence type="ECO:0000256" key="1">
    <source>
        <dbReference type="ARBA" id="ARBA00006754"/>
    </source>
</evidence>
<dbReference type="Pfam" id="PF17853">
    <property type="entry name" value="GGDEF_2"/>
    <property type="match status" value="1"/>
</dbReference>
<evidence type="ECO:0000313" key="4">
    <source>
        <dbReference type="Proteomes" id="UP000184114"/>
    </source>
</evidence>
<accession>A0A1M4TAS9</accession>
<keyword evidence="4" id="KW-1185">Reference proteome</keyword>
<comment type="similarity">
    <text evidence="1">Belongs to the CdaR family.</text>
</comment>
<dbReference type="STRING" id="1123404.SAMN02745784_00584"/>
<dbReference type="AlphaFoldDB" id="A0A1M4TAS9"/>
<dbReference type="GeneID" id="90996560"/>
<dbReference type="EMBL" id="FQTY01000002">
    <property type="protein sequence ID" value="SHE41478.1"/>
    <property type="molecule type" value="Genomic_DNA"/>
</dbReference>
<dbReference type="Proteomes" id="UP000184114">
    <property type="component" value="Unassembled WGS sequence"/>
</dbReference>